<accession>A0AAW1IMN2</accession>
<dbReference type="Pfam" id="PF07714">
    <property type="entry name" value="PK_Tyr_Ser-Thr"/>
    <property type="match status" value="1"/>
</dbReference>
<feature type="domain" description="Cyclic nucleotide-binding" evidence="11">
    <location>
        <begin position="524"/>
        <end position="573"/>
    </location>
</feature>
<dbReference type="EMBL" id="JBDFQZ010000009">
    <property type="protein sequence ID" value="KAK9691076.1"/>
    <property type="molecule type" value="Genomic_DNA"/>
</dbReference>
<dbReference type="SUPFAM" id="SSF52058">
    <property type="entry name" value="L domain-like"/>
    <property type="match status" value="1"/>
</dbReference>
<protein>
    <submittedName>
        <fullName evidence="12">Uncharacterized protein</fullName>
    </submittedName>
</protein>
<dbReference type="Gene3D" id="3.80.10.10">
    <property type="entry name" value="Ribonuclease Inhibitor"/>
    <property type="match status" value="3"/>
</dbReference>
<dbReference type="Gene3D" id="3.30.200.20">
    <property type="entry name" value="Phosphorylase Kinase, domain 1"/>
    <property type="match status" value="1"/>
</dbReference>
<keyword evidence="9" id="KW-0732">Signal</keyword>
<feature type="chain" id="PRO_5043351426" evidence="9">
    <location>
        <begin position="23"/>
        <end position="881"/>
    </location>
</feature>
<dbReference type="GO" id="GO:0004672">
    <property type="term" value="F:protein kinase activity"/>
    <property type="evidence" value="ECO:0007669"/>
    <property type="project" value="InterPro"/>
</dbReference>
<keyword evidence="2" id="KW-0433">Leucine-rich repeat</keyword>
<keyword evidence="6 8" id="KW-0472">Membrane</keyword>
<evidence type="ECO:0000259" key="11">
    <source>
        <dbReference type="PROSITE" id="PS50042"/>
    </source>
</evidence>
<dbReference type="PROSITE" id="PS50042">
    <property type="entry name" value="CNMP_BINDING_3"/>
    <property type="match status" value="1"/>
</dbReference>
<evidence type="ECO:0000256" key="1">
    <source>
        <dbReference type="ARBA" id="ARBA00004370"/>
    </source>
</evidence>
<evidence type="ECO:0000256" key="8">
    <source>
        <dbReference type="SAM" id="Phobius"/>
    </source>
</evidence>
<dbReference type="InterPro" id="IPR046959">
    <property type="entry name" value="PRK1-6/SRF4-like"/>
</dbReference>
<keyword evidence="13" id="KW-1185">Reference proteome</keyword>
<feature type="domain" description="Protein kinase" evidence="10">
    <location>
        <begin position="519"/>
        <end position="804"/>
    </location>
</feature>
<dbReference type="FunFam" id="3.30.200.20:FF:000433">
    <property type="entry name" value="Predicted protein"/>
    <property type="match status" value="1"/>
</dbReference>
<feature type="signal peptide" evidence="9">
    <location>
        <begin position="1"/>
        <end position="22"/>
    </location>
</feature>
<keyword evidence="5 8" id="KW-1133">Transmembrane helix</keyword>
<organism evidence="12 13">
    <name type="scientific">Saponaria officinalis</name>
    <name type="common">Common soapwort</name>
    <name type="synonym">Lychnis saponaria</name>
    <dbReference type="NCBI Taxonomy" id="3572"/>
    <lineage>
        <taxon>Eukaryota</taxon>
        <taxon>Viridiplantae</taxon>
        <taxon>Streptophyta</taxon>
        <taxon>Embryophyta</taxon>
        <taxon>Tracheophyta</taxon>
        <taxon>Spermatophyta</taxon>
        <taxon>Magnoliopsida</taxon>
        <taxon>eudicotyledons</taxon>
        <taxon>Gunneridae</taxon>
        <taxon>Pentapetalae</taxon>
        <taxon>Caryophyllales</taxon>
        <taxon>Caryophyllaceae</taxon>
        <taxon>Caryophylleae</taxon>
        <taxon>Saponaria</taxon>
    </lineage>
</organism>
<evidence type="ECO:0000313" key="12">
    <source>
        <dbReference type="EMBL" id="KAK9691076.1"/>
    </source>
</evidence>
<dbReference type="FunFam" id="3.80.10.10:FF:000383">
    <property type="entry name" value="Leucine-rich repeat receptor protein kinase EMS1"/>
    <property type="match status" value="1"/>
</dbReference>
<dbReference type="FunFam" id="1.10.510.10:FF:000448">
    <property type="entry name" value="Putative LRR receptor-like serine/threonine-protein kinase"/>
    <property type="match status" value="1"/>
</dbReference>
<dbReference type="InterPro" id="IPR000719">
    <property type="entry name" value="Prot_kinase_dom"/>
</dbReference>
<keyword evidence="3 8" id="KW-0812">Transmembrane</keyword>
<evidence type="ECO:0000256" key="3">
    <source>
        <dbReference type="ARBA" id="ARBA00022692"/>
    </source>
</evidence>
<comment type="subcellular location">
    <subcellularLocation>
        <location evidence="1">Membrane</location>
    </subcellularLocation>
</comment>
<name>A0AAW1IMN2_SAPOF</name>
<dbReference type="InterPro" id="IPR000595">
    <property type="entry name" value="cNMP-bd_dom"/>
</dbReference>
<dbReference type="SUPFAM" id="SSF56112">
    <property type="entry name" value="Protein kinase-like (PK-like)"/>
    <property type="match status" value="1"/>
</dbReference>
<dbReference type="InterPro" id="IPR011009">
    <property type="entry name" value="Kinase-like_dom_sf"/>
</dbReference>
<evidence type="ECO:0000256" key="2">
    <source>
        <dbReference type="ARBA" id="ARBA00022614"/>
    </source>
</evidence>
<dbReference type="GO" id="GO:0005524">
    <property type="term" value="F:ATP binding"/>
    <property type="evidence" value="ECO:0007669"/>
    <property type="project" value="InterPro"/>
</dbReference>
<gene>
    <name evidence="12" type="ORF">RND81_09G174300</name>
</gene>
<evidence type="ECO:0000256" key="6">
    <source>
        <dbReference type="ARBA" id="ARBA00023136"/>
    </source>
</evidence>
<dbReference type="GO" id="GO:0016020">
    <property type="term" value="C:membrane"/>
    <property type="evidence" value="ECO:0007669"/>
    <property type="project" value="UniProtKB-SubCell"/>
</dbReference>
<comment type="caution">
    <text evidence="12">The sequence shown here is derived from an EMBL/GenBank/DDBJ whole genome shotgun (WGS) entry which is preliminary data.</text>
</comment>
<proteinExistence type="predicted"/>
<dbReference type="PANTHER" id="PTHR48007">
    <property type="entry name" value="LEUCINE-RICH REPEAT RECEPTOR-LIKE PROTEIN KINASE PXC1"/>
    <property type="match status" value="1"/>
</dbReference>
<dbReference type="InterPro" id="IPR001245">
    <property type="entry name" value="Ser-Thr/Tyr_kinase_cat_dom"/>
</dbReference>
<dbReference type="Pfam" id="PF00560">
    <property type="entry name" value="LRR_1"/>
    <property type="match status" value="3"/>
</dbReference>
<keyword evidence="4" id="KW-0677">Repeat</keyword>
<evidence type="ECO:0000256" key="4">
    <source>
        <dbReference type="ARBA" id="ARBA00022737"/>
    </source>
</evidence>
<dbReference type="InterPro" id="IPR003591">
    <property type="entry name" value="Leu-rich_rpt_typical-subtyp"/>
</dbReference>
<evidence type="ECO:0000256" key="7">
    <source>
        <dbReference type="SAM" id="MobiDB-lite"/>
    </source>
</evidence>
<evidence type="ECO:0000313" key="13">
    <source>
        <dbReference type="Proteomes" id="UP001443914"/>
    </source>
</evidence>
<dbReference type="Gene3D" id="1.10.510.10">
    <property type="entry name" value="Transferase(Phosphotransferase) domain 1"/>
    <property type="match status" value="1"/>
</dbReference>
<reference evidence="12" key="1">
    <citation type="submission" date="2024-03" db="EMBL/GenBank/DDBJ databases">
        <title>WGS assembly of Saponaria officinalis var. Norfolk2.</title>
        <authorList>
            <person name="Jenkins J."/>
            <person name="Shu S."/>
            <person name="Grimwood J."/>
            <person name="Barry K."/>
            <person name="Goodstein D."/>
            <person name="Schmutz J."/>
            <person name="Leebens-Mack J."/>
            <person name="Osbourn A."/>
        </authorList>
    </citation>
    <scope>NUCLEOTIDE SEQUENCE [LARGE SCALE GENOMIC DNA]</scope>
    <source>
        <strain evidence="12">JIC</strain>
    </source>
</reference>
<dbReference type="InterPro" id="IPR032675">
    <property type="entry name" value="LRR_dom_sf"/>
</dbReference>
<dbReference type="PANTHER" id="PTHR48007:SF81">
    <property type="entry name" value="PROTEIN KINASE DOMAIN-CONTAINING PROTEIN"/>
    <property type="match status" value="1"/>
</dbReference>
<dbReference type="SMART" id="SM00369">
    <property type="entry name" value="LRR_TYP"/>
    <property type="match status" value="8"/>
</dbReference>
<dbReference type="PROSITE" id="PS50011">
    <property type="entry name" value="PROTEIN_KINASE_DOM"/>
    <property type="match status" value="1"/>
</dbReference>
<dbReference type="PRINTS" id="PR00019">
    <property type="entry name" value="LEURICHRPT"/>
</dbReference>
<sequence>MVQNSFIVLVVSLLLLLRFSCCQQQITVFSERLALIELRSSLGIRGKDWPIKSDPCVIWKGLVCVNGSVVGVNVSGFRRTRVGAQNPQFSVNALANLTQLASFNASGFALPGQIPDLFGTSLGNLEVIDLHSCRVTGSIPFSLGNLTKLTVLVLSHNDLSGIVPSALGQLVNLSVLDLSFNSLTGSIPDSFGSLGNVSFLDLSSNYISGSIPPGTGMLSNLRTLNFSNNMLDSEIPPQLGDLSSLVELDLSTNSLVGTLPSDLKGLRNLKTMLIENNMLSGPLPDRLFSVLTQLEVVVLSHNNFSGNVPDAFWTMPTLRLVDVSGNNFTGILPNVTVNMNATSAVLNFSDNKYYGGLSAVLQRFDSIDLSGNYFEGKVPEFLRGDTSFDRNCLQNATSQRTRDECASFYASKGAVFDNFGLPKTNVTPTAGHVPSKKSHTRTILLAAILGGVGILLFVLLLLFLILCARRNGGTRPRSTGVGPTPTSGAGPPSAGTSINFSSLGDSFTYQQLLQAAGNFSDTNLIKNGHSGDLFRGVLEGGIPVVIKRINLNSVKRESYRAELDFFSKVSHPRLVPLVGYCLDQENEKYLVYKHLPNADLSSSLYRKVNTDDDNLQSLDWITRLKIAIGAAEGLSYLHHECDPPFVHRDVQASSILLDDKFEVRLGSLGEVRVQEGDTQPGVITRFLRLPQTSEQGPSGSQTLICAYDVYCFGKVLLELVTGKLGVSASNDASTKEWLDQTLNYININDKELVTKIVDPTLIYDEDLLEEVWAMAIVARSCLNPKPSRRPLMRYILKALENPLKVVREENTGSARLRTTSSRGSWNASVFGSWRQSLDVGATPATSTSRLEGASSLKRSESSRSQGSGLPEPTDVQRRVVD</sequence>
<feature type="region of interest" description="Disordered" evidence="7">
    <location>
        <begin position="841"/>
        <end position="881"/>
    </location>
</feature>
<feature type="transmembrane region" description="Helical" evidence="8">
    <location>
        <begin position="443"/>
        <end position="468"/>
    </location>
</feature>
<feature type="region of interest" description="Disordered" evidence="7">
    <location>
        <begin position="475"/>
        <end position="495"/>
    </location>
</feature>
<evidence type="ECO:0000259" key="10">
    <source>
        <dbReference type="PROSITE" id="PS50011"/>
    </source>
</evidence>
<dbReference type="FunFam" id="3.80.10.10:FF:000561">
    <property type="entry name" value="Probable LRR receptor-like serine/threonine-protein kinase At2g16250"/>
    <property type="match status" value="1"/>
</dbReference>
<evidence type="ECO:0000256" key="9">
    <source>
        <dbReference type="SAM" id="SignalP"/>
    </source>
</evidence>
<dbReference type="Pfam" id="PF13855">
    <property type="entry name" value="LRR_8"/>
    <property type="match status" value="2"/>
</dbReference>
<dbReference type="InterPro" id="IPR001611">
    <property type="entry name" value="Leu-rich_rpt"/>
</dbReference>
<dbReference type="Proteomes" id="UP001443914">
    <property type="component" value="Unassembled WGS sequence"/>
</dbReference>
<evidence type="ECO:0000256" key="5">
    <source>
        <dbReference type="ARBA" id="ARBA00022989"/>
    </source>
</evidence>
<dbReference type="AlphaFoldDB" id="A0AAW1IMN2"/>